<proteinExistence type="predicted"/>
<sequence length="63" mass="6705">MAVRGNDTPVVVALVLGIGSEIQVCCLAPKDTHRVSVGISRFHSTFFPTLTSKMSQPLSVTGF</sequence>
<accession>A0A0E9Q3S3</accession>
<protein>
    <submittedName>
        <fullName evidence="1">Uncharacterized protein</fullName>
    </submittedName>
</protein>
<organism evidence="1">
    <name type="scientific">Anguilla anguilla</name>
    <name type="common">European freshwater eel</name>
    <name type="synonym">Muraena anguilla</name>
    <dbReference type="NCBI Taxonomy" id="7936"/>
    <lineage>
        <taxon>Eukaryota</taxon>
        <taxon>Metazoa</taxon>
        <taxon>Chordata</taxon>
        <taxon>Craniata</taxon>
        <taxon>Vertebrata</taxon>
        <taxon>Euteleostomi</taxon>
        <taxon>Actinopterygii</taxon>
        <taxon>Neopterygii</taxon>
        <taxon>Teleostei</taxon>
        <taxon>Anguilliformes</taxon>
        <taxon>Anguillidae</taxon>
        <taxon>Anguilla</taxon>
    </lineage>
</organism>
<dbReference type="AlphaFoldDB" id="A0A0E9Q3S3"/>
<reference evidence="1" key="1">
    <citation type="submission" date="2014-11" db="EMBL/GenBank/DDBJ databases">
        <authorList>
            <person name="Amaro Gonzalez C."/>
        </authorList>
    </citation>
    <scope>NUCLEOTIDE SEQUENCE</scope>
</reference>
<name>A0A0E9Q3S3_ANGAN</name>
<reference evidence="1" key="2">
    <citation type="journal article" date="2015" name="Fish Shellfish Immunol.">
        <title>Early steps in the European eel (Anguilla anguilla)-Vibrio vulnificus interaction in the gills: Role of the RtxA13 toxin.</title>
        <authorList>
            <person name="Callol A."/>
            <person name="Pajuelo D."/>
            <person name="Ebbesson L."/>
            <person name="Teles M."/>
            <person name="MacKenzie S."/>
            <person name="Amaro C."/>
        </authorList>
    </citation>
    <scope>NUCLEOTIDE SEQUENCE</scope>
</reference>
<dbReference type="EMBL" id="GBXM01097036">
    <property type="protein sequence ID" value="JAH11541.1"/>
    <property type="molecule type" value="Transcribed_RNA"/>
</dbReference>
<evidence type="ECO:0000313" key="1">
    <source>
        <dbReference type="EMBL" id="JAH11541.1"/>
    </source>
</evidence>